<feature type="domain" description="Major facilitator superfamily (MFS) profile" evidence="7">
    <location>
        <begin position="21"/>
        <end position="428"/>
    </location>
</feature>
<gene>
    <name evidence="8" type="primary">ygcS</name>
    <name evidence="8" type="ORF">SAMEA4412665_00539</name>
</gene>
<feature type="transmembrane region" description="Helical" evidence="6">
    <location>
        <begin position="286"/>
        <end position="306"/>
    </location>
</feature>
<dbReference type="Pfam" id="PF00083">
    <property type="entry name" value="Sugar_tr"/>
    <property type="match status" value="1"/>
</dbReference>
<evidence type="ECO:0000313" key="8">
    <source>
        <dbReference type="EMBL" id="SNV31078.1"/>
    </source>
</evidence>
<feature type="transmembrane region" description="Helical" evidence="6">
    <location>
        <begin position="52"/>
        <end position="75"/>
    </location>
</feature>
<proteinExistence type="inferred from homology"/>
<evidence type="ECO:0000256" key="3">
    <source>
        <dbReference type="ARBA" id="ARBA00022692"/>
    </source>
</evidence>
<dbReference type="InterPro" id="IPR020846">
    <property type="entry name" value="MFS_dom"/>
</dbReference>
<dbReference type="GO" id="GO:0005886">
    <property type="term" value="C:plasma membrane"/>
    <property type="evidence" value="ECO:0007669"/>
    <property type="project" value="UniProtKB-SubCell"/>
</dbReference>
<dbReference type="PROSITE" id="PS50850">
    <property type="entry name" value="MFS"/>
    <property type="match status" value="1"/>
</dbReference>
<dbReference type="InterPro" id="IPR036259">
    <property type="entry name" value="MFS_trans_sf"/>
</dbReference>
<evidence type="ECO:0000256" key="5">
    <source>
        <dbReference type="ARBA" id="ARBA00023136"/>
    </source>
</evidence>
<dbReference type="EMBL" id="LT906441">
    <property type="protein sequence ID" value="SNV31078.1"/>
    <property type="molecule type" value="Genomic_DNA"/>
</dbReference>
<dbReference type="AlphaFoldDB" id="A0A239WAV4"/>
<feature type="transmembrane region" description="Helical" evidence="6">
    <location>
        <begin position="400"/>
        <end position="420"/>
    </location>
</feature>
<dbReference type="KEGG" id="cgrn:4412665_00539"/>
<name>A0A239WAV4_9ACTN</name>
<feature type="transmembrane region" description="Helical" evidence="6">
    <location>
        <begin position="174"/>
        <end position="195"/>
    </location>
</feature>
<evidence type="ECO:0000256" key="6">
    <source>
        <dbReference type="SAM" id="Phobius"/>
    </source>
</evidence>
<feature type="transmembrane region" description="Helical" evidence="6">
    <location>
        <begin position="87"/>
        <end position="105"/>
    </location>
</feature>
<protein>
    <submittedName>
        <fullName evidence="8">Inner membrane metabolite transport protein ygcS</fullName>
    </submittedName>
</protein>
<keyword evidence="3 6" id="KW-0812">Transmembrane</keyword>
<dbReference type="PANTHER" id="PTHR48022">
    <property type="entry name" value="PLASTIDIC GLUCOSE TRANSPORTER 4"/>
    <property type="match status" value="1"/>
</dbReference>
<dbReference type="SUPFAM" id="SSF103473">
    <property type="entry name" value="MFS general substrate transporter"/>
    <property type="match status" value="1"/>
</dbReference>
<organism evidence="8 9">
    <name type="scientific">Cutibacterium granulosum</name>
    <dbReference type="NCBI Taxonomy" id="33011"/>
    <lineage>
        <taxon>Bacteria</taxon>
        <taxon>Bacillati</taxon>
        <taxon>Actinomycetota</taxon>
        <taxon>Actinomycetes</taxon>
        <taxon>Propionibacteriales</taxon>
        <taxon>Propionibacteriaceae</taxon>
        <taxon>Cutibacterium</taxon>
    </lineage>
</organism>
<keyword evidence="5 6" id="KW-0472">Membrane</keyword>
<feature type="transmembrane region" description="Helical" evidence="6">
    <location>
        <begin position="146"/>
        <end position="168"/>
    </location>
</feature>
<feature type="transmembrane region" description="Helical" evidence="6">
    <location>
        <begin position="251"/>
        <end position="274"/>
    </location>
</feature>
<dbReference type="CDD" id="cd17316">
    <property type="entry name" value="MFS_SV2_like"/>
    <property type="match status" value="1"/>
</dbReference>
<evidence type="ECO:0000256" key="1">
    <source>
        <dbReference type="ARBA" id="ARBA00004651"/>
    </source>
</evidence>
<dbReference type="RefSeq" id="WP_021103781.1">
    <property type="nucleotide sequence ID" value="NZ_LT906441.1"/>
</dbReference>
<comment type="similarity">
    <text evidence="2">Belongs to the major facilitator superfamily. Sugar transporter (TC 2.A.1.1) family.</text>
</comment>
<keyword evidence="4 6" id="KW-1133">Transmembrane helix</keyword>
<dbReference type="InterPro" id="IPR050360">
    <property type="entry name" value="MFS_Sugar_Transporters"/>
</dbReference>
<dbReference type="Gene3D" id="1.20.1250.20">
    <property type="entry name" value="MFS general substrate transporter like domains"/>
    <property type="match status" value="1"/>
</dbReference>
<evidence type="ECO:0000256" key="4">
    <source>
        <dbReference type="ARBA" id="ARBA00022989"/>
    </source>
</evidence>
<dbReference type="eggNOG" id="COG2814">
    <property type="taxonomic scope" value="Bacteria"/>
</dbReference>
<reference evidence="8 9" key="1">
    <citation type="submission" date="2017-06" db="EMBL/GenBank/DDBJ databases">
        <authorList>
            <consortium name="Pathogen Informatics"/>
        </authorList>
    </citation>
    <scope>NUCLEOTIDE SEQUENCE [LARGE SCALE GENOMIC DNA]</scope>
    <source>
        <strain evidence="8 9">NCTC11865</strain>
    </source>
</reference>
<sequence>MSSGVITPATIPQQRRFIRKVTLATAWGEGLDGYDLGIISVVIASIAKDLHMGAGVTGLIGASSLIGIFIGAPLFGYLTDRYGRHKMFLLDLVIFLIAGVAQALVSDGWVLFSLRLVLGIAVGAEYSIGAPMLAEFIPAHDRGRRLSLLEVFWYVGFLLAVIVGYAFADAGIHWRWTLATSAVPAAITLVARLGIPESPRWLARQGRTDEAQEIVERCLGNGYYDAEAMDAEEPRSGGMGRLFAPGVRSRTLFVCTFWTCLVAPYFAIFTFAPQVLGALHLDDPKAATIATNSIALLGVTVGMVVIERIGRRAMLIPPFWVQTVALLVIGLWSGAPTWIVVVCFAAYAFFNSVSGNLTAVYPAEIFPTDVRTSGVGLAAAASRVGAAIGTWLLPLGITHLGIQACMLIGAAMCAGGALMSHSMAPETTGKALTRTSG</sequence>
<evidence type="ECO:0000313" key="9">
    <source>
        <dbReference type="Proteomes" id="UP000215332"/>
    </source>
</evidence>
<feature type="transmembrane region" description="Helical" evidence="6">
    <location>
        <begin position="21"/>
        <end position="46"/>
    </location>
</feature>
<dbReference type="Proteomes" id="UP000215332">
    <property type="component" value="Chromosome 1"/>
</dbReference>
<comment type="subcellular location">
    <subcellularLocation>
        <location evidence="1">Cell membrane</location>
        <topology evidence="1">Multi-pass membrane protein</topology>
    </subcellularLocation>
</comment>
<accession>A0A239WAV4</accession>
<dbReference type="GO" id="GO:0005351">
    <property type="term" value="F:carbohydrate:proton symporter activity"/>
    <property type="evidence" value="ECO:0007669"/>
    <property type="project" value="TreeGrafter"/>
</dbReference>
<dbReference type="InterPro" id="IPR005828">
    <property type="entry name" value="MFS_sugar_transport-like"/>
</dbReference>
<feature type="transmembrane region" description="Helical" evidence="6">
    <location>
        <begin position="111"/>
        <end position="134"/>
    </location>
</feature>
<dbReference type="PANTHER" id="PTHR48022:SF2">
    <property type="entry name" value="PLASTIDIC GLUCOSE TRANSPORTER 4"/>
    <property type="match status" value="1"/>
</dbReference>
<evidence type="ECO:0000256" key="2">
    <source>
        <dbReference type="ARBA" id="ARBA00010992"/>
    </source>
</evidence>
<evidence type="ECO:0000259" key="7">
    <source>
        <dbReference type="PROSITE" id="PS50850"/>
    </source>
</evidence>